<comment type="cofactor">
    <cofactor evidence="6">
        <name>Mg(2+)</name>
        <dbReference type="ChEBI" id="CHEBI:18420"/>
    </cofactor>
    <text evidence="6">Binds 1 Mg(2+) ion per subunit.</text>
</comment>
<evidence type="ECO:0000256" key="7">
    <source>
        <dbReference type="SAM" id="MobiDB-lite"/>
    </source>
</evidence>
<keyword evidence="4 6" id="KW-0460">Magnesium</keyword>
<dbReference type="SUPFAM" id="SSF56784">
    <property type="entry name" value="HAD-like"/>
    <property type="match status" value="1"/>
</dbReference>
<dbReference type="GO" id="GO:0046872">
    <property type="term" value="F:metal ion binding"/>
    <property type="evidence" value="ECO:0007669"/>
    <property type="project" value="UniProtKB-KW"/>
</dbReference>
<dbReference type="GO" id="GO:0008253">
    <property type="term" value="F:5'-nucleotidase activity"/>
    <property type="evidence" value="ECO:0007669"/>
    <property type="project" value="TreeGrafter"/>
</dbReference>
<dbReference type="FunFam" id="3.40.50.1000:FF:000021">
    <property type="entry name" value="NT5C2 isoform 1"/>
    <property type="match status" value="1"/>
</dbReference>
<feature type="region of interest" description="Disordered" evidence="7">
    <location>
        <begin position="1"/>
        <end position="25"/>
    </location>
</feature>
<sequence length="580" mass="66244">MTTPSAECVEEKTAVEKTADDHTAKHSYKRDPSQRVFVGRNLRMEKIRFFGFDMDYTLAHYKSPDYEIMLFNRTIEKMISMGYPEDMRKFTYDINFPVRGLWFDQLYGNLLKVDGFGNILTGLHGFRVLKPHEIDEFYPNKFLHLIHNRVIVLNTLFQLSDTCILANLVHYFDSDPNYKPTVDKTGVRQGDVFMSYKSIAQDLQAATNTVHNDGEMKRHVLENLEKYVVKDERIKPLLNLLRKNGSRTFLLTNSEYYYTNGIMRYLIGEDWTSYFDISVVDAKKPQWFAEGTVFRQVDVATGSSKIGVHTGPLQNNQVYAGGSCDAFRVMCKVRGKEVLYIGDHIFGDVLRSKKARGWRTFLVVPELEHELTIWTERHGLFEQLAALEANIGKMYKNLDGTADNKCQSMINDSVMAIRKVTHEMDQAYGKIGSLFRSGSRTTFFASQIGSLFRSGSRTTFFASQVERYADIYASSCYNLIYYPVFYFFRAPMMLMPHESTVDHCTLMKKSKSSKRNHAKAAEANSLPTQTSFCHEEEDDDPVSEEETRVGSPSTSDSEAITAITPLDKSFSDPTGTQSPA</sequence>
<dbReference type="WBParaSite" id="L893_g3517.t1">
    <property type="protein sequence ID" value="L893_g3517.t1"/>
    <property type="gene ID" value="L893_g3517"/>
</dbReference>
<dbReference type="InterPro" id="IPR016695">
    <property type="entry name" value="Pur_nucleotidase"/>
</dbReference>
<dbReference type="Proteomes" id="UP000095287">
    <property type="component" value="Unplaced"/>
</dbReference>
<name>A0A1I8AAM7_9BILA</name>
<dbReference type="InterPro" id="IPR023214">
    <property type="entry name" value="HAD_sf"/>
</dbReference>
<evidence type="ECO:0000313" key="8">
    <source>
        <dbReference type="Proteomes" id="UP000095287"/>
    </source>
</evidence>
<dbReference type="PANTHER" id="PTHR12103:SF15">
    <property type="entry name" value="CYTOSOLIC PURINE 5'-NUCLEOTIDASE"/>
    <property type="match status" value="1"/>
</dbReference>
<organism evidence="8 9">
    <name type="scientific">Steinernema glaseri</name>
    <dbReference type="NCBI Taxonomy" id="37863"/>
    <lineage>
        <taxon>Eukaryota</taxon>
        <taxon>Metazoa</taxon>
        <taxon>Ecdysozoa</taxon>
        <taxon>Nematoda</taxon>
        <taxon>Chromadorea</taxon>
        <taxon>Rhabditida</taxon>
        <taxon>Tylenchina</taxon>
        <taxon>Panagrolaimomorpha</taxon>
        <taxon>Strongyloidoidea</taxon>
        <taxon>Steinernematidae</taxon>
        <taxon>Steinernema</taxon>
    </lineage>
</organism>
<dbReference type="PIRSF" id="PIRSF017434">
    <property type="entry name" value="Purine_5'-nucleotidase"/>
    <property type="match status" value="1"/>
</dbReference>
<evidence type="ECO:0000256" key="3">
    <source>
        <dbReference type="ARBA" id="ARBA00022801"/>
    </source>
</evidence>
<evidence type="ECO:0000256" key="1">
    <source>
        <dbReference type="ARBA" id="ARBA00009589"/>
    </source>
</evidence>
<feature type="binding site" evidence="6">
    <location>
        <position position="343"/>
    </location>
    <ligand>
        <name>Mg(2+)</name>
        <dbReference type="ChEBI" id="CHEBI:18420"/>
    </ligand>
</feature>
<evidence type="ECO:0000256" key="4">
    <source>
        <dbReference type="ARBA" id="ARBA00022842"/>
    </source>
</evidence>
<evidence type="ECO:0000256" key="6">
    <source>
        <dbReference type="PIRSR" id="PIRSR017434-2"/>
    </source>
</evidence>
<keyword evidence="3" id="KW-0378">Hydrolase</keyword>
<feature type="compositionally biased region" description="Basic and acidic residues" evidence="7">
    <location>
        <begin position="9"/>
        <end position="25"/>
    </location>
</feature>
<accession>A0A1I8AAM7</accession>
<dbReference type="Pfam" id="PF05761">
    <property type="entry name" value="5_nucleotid"/>
    <property type="match status" value="1"/>
</dbReference>
<dbReference type="AlphaFoldDB" id="A0A1I8AAM7"/>
<feature type="active site" description="Nucleophile" evidence="5">
    <location>
        <position position="53"/>
    </location>
</feature>
<dbReference type="Gene3D" id="3.40.50.1000">
    <property type="entry name" value="HAD superfamily/HAD-like"/>
    <property type="match status" value="2"/>
</dbReference>
<dbReference type="NCBIfam" id="TIGR02244">
    <property type="entry name" value="HAD-IG-Ncltidse"/>
    <property type="match status" value="1"/>
</dbReference>
<protein>
    <submittedName>
        <fullName evidence="9">Cytosolic purine 5'-nucleotidase</fullName>
    </submittedName>
</protein>
<dbReference type="PANTHER" id="PTHR12103">
    <property type="entry name" value="5'-NUCLEOTIDASE DOMAIN-CONTAINING"/>
    <property type="match status" value="1"/>
</dbReference>
<feature type="binding site" evidence="6">
    <location>
        <position position="55"/>
    </location>
    <ligand>
        <name>GMP</name>
        <dbReference type="ChEBI" id="CHEBI:58115"/>
    </ligand>
</feature>
<proteinExistence type="inferred from homology"/>
<reference evidence="9" key="1">
    <citation type="submission" date="2016-11" db="UniProtKB">
        <authorList>
            <consortium name="WormBaseParasite"/>
        </authorList>
    </citation>
    <scope>IDENTIFICATION</scope>
</reference>
<keyword evidence="8" id="KW-1185">Reference proteome</keyword>
<dbReference type="InterPro" id="IPR036412">
    <property type="entry name" value="HAD-like_sf"/>
</dbReference>
<feature type="compositionally biased region" description="Polar residues" evidence="7">
    <location>
        <begin position="571"/>
        <end position="580"/>
    </location>
</feature>
<feature type="compositionally biased region" description="Acidic residues" evidence="7">
    <location>
        <begin position="535"/>
        <end position="544"/>
    </location>
</feature>
<comment type="similarity">
    <text evidence="1">Belongs to the 5'(3')-deoxyribonucleotidase family.</text>
</comment>
<feature type="region of interest" description="Disordered" evidence="7">
    <location>
        <begin position="516"/>
        <end position="580"/>
    </location>
</feature>
<evidence type="ECO:0000256" key="5">
    <source>
        <dbReference type="PIRSR" id="PIRSR017434-1"/>
    </source>
</evidence>
<dbReference type="InterPro" id="IPR008380">
    <property type="entry name" value="HAD-SF_hydro_IG_5-nucl"/>
</dbReference>
<evidence type="ECO:0000313" key="9">
    <source>
        <dbReference type="WBParaSite" id="L893_g3517.t1"/>
    </source>
</evidence>
<dbReference type="CDD" id="cd07522">
    <property type="entry name" value="HAD_cN-II"/>
    <property type="match status" value="1"/>
</dbReference>
<feature type="active site" description="Proton donor" evidence="5">
    <location>
        <position position="55"/>
    </location>
</feature>
<evidence type="ECO:0000256" key="2">
    <source>
        <dbReference type="ARBA" id="ARBA00022723"/>
    </source>
</evidence>
<keyword evidence="2 6" id="KW-0479">Metal-binding</keyword>
<feature type="binding site" evidence="6">
    <location>
        <position position="53"/>
    </location>
    <ligand>
        <name>Mg(2+)</name>
        <dbReference type="ChEBI" id="CHEBI:18420"/>
    </ligand>
</feature>
<dbReference type="GO" id="GO:0046037">
    <property type="term" value="P:GMP metabolic process"/>
    <property type="evidence" value="ECO:0007669"/>
    <property type="project" value="UniProtKB-ARBA"/>
</dbReference>